<comment type="caution">
    <text evidence="2">The sequence shown here is derived from an EMBL/GenBank/DDBJ whole genome shotgun (WGS) entry which is preliminary data.</text>
</comment>
<evidence type="ECO:0000313" key="3">
    <source>
        <dbReference type="Proteomes" id="UP001189429"/>
    </source>
</evidence>
<evidence type="ECO:0000256" key="1">
    <source>
        <dbReference type="SAM" id="MobiDB-lite"/>
    </source>
</evidence>
<protein>
    <submittedName>
        <fullName evidence="2">Uncharacterized protein</fullName>
    </submittedName>
</protein>
<gene>
    <name evidence="2" type="ORF">PCOR1329_LOCUS81455</name>
</gene>
<keyword evidence="3" id="KW-1185">Reference proteome</keyword>
<evidence type="ECO:0000313" key="2">
    <source>
        <dbReference type="EMBL" id="CAK0905928.1"/>
    </source>
</evidence>
<name>A0ABN9Y0H5_9DINO</name>
<sequence>MAAPKRSAFEDLQSFFEEADGAFDQMDAERSHVIGCLRKVLEDSGHVEVVDVDALERSVDNVLREGDANSAGDAPMPDGAAERVQQLMLRDPEFARIALLMVMSPLSVDWNDPAVINVEKTLILEFQCHKKFRQRGPTEWRGQAWRQNSGRWGSRGGRSVRLAEFQAKFGKERGTEAFLEDEDRRRSLRQDSFVAKFGMERGTQAFQEDEAARASKSKAVARMMAAPPKAHQPRMVLPTVDPPTSKARPTPKMVAPVPIAR</sequence>
<dbReference type="EMBL" id="CAUYUJ010021618">
    <property type="protein sequence ID" value="CAK0905928.1"/>
    <property type="molecule type" value="Genomic_DNA"/>
</dbReference>
<dbReference type="Proteomes" id="UP001189429">
    <property type="component" value="Unassembled WGS sequence"/>
</dbReference>
<organism evidence="2 3">
    <name type="scientific">Prorocentrum cordatum</name>
    <dbReference type="NCBI Taxonomy" id="2364126"/>
    <lineage>
        <taxon>Eukaryota</taxon>
        <taxon>Sar</taxon>
        <taxon>Alveolata</taxon>
        <taxon>Dinophyceae</taxon>
        <taxon>Prorocentrales</taxon>
        <taxon>Prorocentraceae</taxon>
        <taxon>Prorocentrum</taxon>
    </lineage>
</organism>
<reference evidence="2" key="1">
    <citation type="submission" date="2023-10" db="EMBL/GenBank/DDBJ databases">
        <authorList>
            <person name="Chen Y."/>
            <person name="Shah S."/>
            <person name="Dougan E. K."/>
            <person name="Thang M."/>
            <person name="Chan C."/>
        </authorList>
    </citation>
    <scope>NUCLEOTIDE SEQUENCE [LARGE SCALE GENOMIC DNA]</scope>
</reference>
<feature type="region of interest" description="Disordered" evidence="1">
    <location>
        <begin position="218"/>
        <end position="261"/>
    </location>
</feature>
<proteinExistence type="predicted"/>
<feature type="non-terminal residue" evidence="2">
    <location>
        <position position="261"/>
    </location>
</feature>
<accession>A0ABN9Y0H5</accession>